<organism evidence="2 3">
    <name type="scientific">Caldisericum exile</name>
    <dbReference type="NCBI Taxonomy" id="693075"/>
    <lineage>
        <taxon>Bacteria</taxon>
        <taxon>Pseudomonadati</taxon>
        <taxon>Caldisericota/Cryosericota group</taxon>
        <taxon>Caldisericota</taxon>
        <taxon>Caldisericia</taxon>
        <taxon>Caldisericales</taxon>
        <taxon>Caldisericaceae</taxon>
        <taxon>Caldisericum</taxon>
    </lineage>
</organism>
<reference evidence="2 3" key="1">
    <citation type="submission" date="2018-01" db="EMBL/GenBank/DDBJ databases">
        <title>Metagenomic assembled genomes from two thermal pools in the Uzon Caldera, Kamchatka, Russia.</title>
        <authorList>
            <person name="Wilkins L."/>
            <person name="Ettinger C."/>
        </authorList>
    </citation>
    <scope>NUCLEOTIDE SEQUENCE [LARGE SCALE GENOMIC DNA]</scope>
    <source>
        <strain evidence="2">ARK-10</strain>
    </source>
</reference>
<evidence type="ECO:0000259" key="1">
    <source>
        <dbReference type="Pfam" id="PF02796"/>
    </source>
</evidence>
<dbReference type="EMBL" id="PNIX01000156">
    <property type="protein sequence ID" value="PMP82946.1"/>
    <property type="molecule type" value="Genomic_DNA"/>
</dbReference>
<evidence type="ECO:0000313" key="3">
    <source>
        <dbReference type="Proteomes" id="UP000236910"/>
    </source>
</evidence>
<dbReference type="InterPro" id="IPR009057">
    <property type="entry name" value="Homeodomain-like_sf"/>
</dbReference>
<dbReference type="SUPFAM" id="SSF46689">
    <property type="entry name" value="Homeodomain-like"/>
    <property type="match status" value="1"/>
</dbReference>
<gene>
    <name evidence="2" type="ORF">C0175_02700</name>
</gene>
<evidence type="ECO:0000313" key="2">
    <source>
        <dbReference type="EMBL" id="PMP82946.1"/>
    </source>
</evidence>
<dbReference type="GO" id="GO:0000150">
    <property type="term" value="F:DNA strand exchange activity"/>
    <property type="evidence" value="ECO:0007669"/>
    <property type="project" value="InterPro"/>
</dbReference>
<sequence>MLSKEEKNKIDEMLQSGTTVAEISKKLNISRTTVYSYLKSKREVGIVKKEQKEQVKEPEPKISEETREMIDEKAVKRDWDQFAELIAKIESGQILTSNELYNFVQFAKKHFFTQDIIAQKMVQEGVEKASEKSLMTKLNDIIEDAFSLAMEMHYLKMQYEPFCKEHDIDFKLLVRNALKSYVDGVTNYEELHEGEDLEDIKEILQY</sequence>
<name>A0A2J6X7F4_9BACT</name>
<dbReference type="InterPro" id="IPR006120">
    <property type="entry name" value="Resolvase_HTH_dom"/>
</dbReference>
<feature type="domain" description="Resolvase HTH" evidence="1">
    <location>
        <begin position="2"/>
        <end position="39"/>
    </location>
</feature>
<accession>A0A2J6X7F4</accession>
<dbReference type="Pfam" id="PF02796">
    <property type="entry name" value="HTH_7"/>
    <property type="match status" value="1"/>
</dbReference>
<protein>
    <recommendedName>
        <fullName evidence="1">Resolvase HTH domain-containing protein</fullName>
    </recommendedName>
</protein>
<dbReference type="AlphaFoldDB" id="A0A2J6X7F4"/>
<dbReference type="Gene3D" id="1.10.10.60">
    <property type="entry name" value="Homeodomain-like"/>
    <property type="match status" value="1"/>
</dbReference>
<dbReference type="Proteomes" id="UP000236910">
    <property type="component" value="Unassembled WGS sequence"/>
</dbReference>
<comment type="caution">
    <text evidence="2">The sequence shown here is derived from an EMBL/GenBank/DDBJ whole genome shotgun (WGS) entry which is preliminary data.</text>
</comment>
<dbReference type="GO" id="GO:0003677">
    <property type="term" value="F:DNA binding"/>
    <property type="evidence" value="ECO:0007669"/>
    <property type="project" value="InterPro"/>
</dbReference>
<dbReference type="CDD" id="cd00569">
    <property type="entry name" value="HTH_Hin_like"/>
    <property type="match status" value="1"/>
</dbReference>
<feature type="non-terminal residue" evidence="2">
    <location>
        <position position="206"/>
    </location>
</feature>
<proteinExistence type="predicted"/>